<sequence>MKEALEQSLEDSFDFTAFQRLTGTQDAITDETGKILYVPTDLPVPFDKRVLSAIVDSDDVRVLSMPVDEWEFQETIYTGIEYLVDNDGDGTVVFFCPRSLVDSIQDIPGTAFVHFDRVQLDDTTRTIRDAFERGAGTEPRPSTIDDLAEFTLRAFTAAATGAELSPTHIQTSTDDRLDEFYIPYDTLPSVPTAVREFFLDSVGIPNTELFDSLDPAAQQNVYTTRLLARYGDRFAQNEPKYHVAAEIQGLDPELQHLYRTLVIKWLAQRRLFDSTLTELATTALDRDVIDTIQASYQQITGQDTAVNIQEPGHAAETLTQHFGILFHTVDEDEFTNLVNTVRDQLSSDSQQIEDYGPDQALNTVEKVDTLLNLLAEVALIKHPRFVNAAFPKDRWTDIFEQFIHVAYENDREDLLDYRYLTALNQARKQELREREAEDLAEDIRTLEVDLDTLPDFLDQWTSFLADTREDEPVSDLLQQELIDKYDSYCAELVDRYDDIVTDDNWLHLSDLLTEPDDDRVKFTVILDSVGYTDYLLLNQFGFLTTEPDSVDLAFSNMPSYTPSAISTILTGLPAEATGIYSWQPRRGDDIFVLQHSSYDPDAFDFIEERTENDFHLIQRPQLNSSGISRFADQVADIRFSSDLTIEADHLDAVRNGFVDEVESTLNERHHVLNNDDVDPEARAAQRSHIVLYLEDFDKILHEMLSFAEFENYYNTLGNFLDALLEDLREATTIIENPVDIEVISDHGKLTRYEMEMILNERPEHEFTQQMLTETVALQHAYRINFRDAEFTNRTDLQFVTVATDDSDPPVDRIRALLTEEDADGVSDDTLRDVTEKVEYLQSGSKFVYGWRTDSDATSISGLHQFDGVDTHQPRGDGIFDLPDVGLLSRYDIKNRSGHDHGYHGGTSISEMAALRLTYQDA</sequence>
<dbReference type="InterPro" id="IPR002591">
    <property type="entry name" value="Phosphodiest/P_Trfase"/>
</dbReference>
<name>A0ABD5QN30_9EURY</name>
<gene>
    <name evidence="1" type="ORF">ACFPJA_01970</name>
</gene>
<dbReference type="Proteomes" id="UP001596145">
    <property type="component" value="Unassembled WGS sequence"/>
</dbReference>
<proteinExistence type="predicted"/>
<evidence type="ECO:0000313" key="1">
    <source>
        <dbReference type="EMBL" id="MFC5133496.1"/>
    </source>
</evidence>
<evidence type="ECO:0000313" key="2">
    <source>
        <dbReference type="Proteomes" id="UP001596145"/>
    </source>
</evidence>
<organism evidence="1 2">
    <name type="scientific">Halorubrum glutamatedens</name>
    <dbReference type="NCBI Taxonomy" id="2707018"/>
    <lineage>
        <taxon>Archaea</taxon>
        <taxon>Methanobacteriati</taxon>
        <taxon>Methanobacteriota</taxon>
        <taxon>Stenosarchaea group</taxon>
        <taxon>Halobacteria</taxon>
        <taxon>Halobacteriales</taxon>
        <taxon>Haloferacaceae</taxon>
        <taxon>Halorubrum</taxon>
    </lineage>
</organism>
<dbReference type="SUPFAM" id="SSF53649">
    <property type="entry name" value="Alkaline phosphatase-like"/>
    <property type="match status" value="1"/>
</dbReference>
<protein>
    <submittedName>
        <fullName evidence="1">Alkaline phosphatase family protein</fullName>
    </submittedName>
</protein>
<reference evidence="1 2" key="1">
    <citation type="journal article" date="2019" name="Int. J. Syst. Evol. Microbiol.">
        <title>The Global Catalogue of Microorganisms (GCM) 10K type strain sequencing project: providing services to taxonomists for standard genome sequencing and annotation.</title>
        <authorList>
            <consortium name="The Broad Institute Genomics Platform"/>
            <consortium name="The Broad Institute Genome Sequencing Center for Infectious Disease"/>
            <person name="Wu L."/>
            <person name="Ma J."/>
        </authorList>
    </citation>
    <scope>NUCLEOTIDE SEQUENCE [LARGE SCALE GENOMIC DNA]</scope>
    <source>
        <strain evidence="1 2">CGMCC 1.16026</strain>
    </source>
</reference>
<dbReference type="RefSeq" id="WP_122103846.1">
    <property type="nucleotide sequence ID" value="NZ_JBHSKV010000001.1"/>
</dbReference>
<keyword evidence="2" id="KW-1185">Reference proteome</keyword>
<dbReference type="Pfam" id="PF01663">
    <property type="entry name" value="Phosphodiest"/>
    <property type="match status" value="1"/>
</dbReference>
<accession>A0ABD5QN30</accession>
<dbReference type="Gene3D" id="3.40.720.10">
    <property type="entry name" value="Alkaline Phosphatase, subunit A"/>
    <property type="match status" value="1"/>
</dbReference>
<dbReference type="EMBL" id="JBHSKV010000001">
    <property type="protein sequence ID" value="MFC5133496.1"/>
    <property type="molecule type" value="Genomic_DNA"/>
</dbReference>
<dbReference type="AlphaFoldDB" id="A0ABD5QN30"/>
<dbReference type="InterPro" id="IPR017850">
    <property type="entry name" value="Alkaline_phosphatase_core_sf"/>
</dbReference>
<comment type="caution">
    <text evidence="1">The sequence shown here is derived from an EMBL/GenBank/DDBJ whole genome shotgun (WGS) entry which is preliminary data.</text>
</comment>